<dbReference type="SUPFAM" id="SSF49265">
    <property type="entry name" value="Fibronectin type III"/>
    <property type="match status" value="1"/>
</dbReference>
<dbReference type="Gene3D" id="2.60.40.10">
    <property type="entry name" value="Immunoglobulins"/>
    <property type="match status" value="1"/>
</dbReference>
<dbReference type="AlphaFoldDB" id="A0A0F9J537"/>
<accession>A0A0F9J537</accession>
<dbReference type="InterPro" id="IPR036116">
    <property type="entry name" value="FN3_sf"/>
</dbReference>
<proteinExistence type="predicted"/>
<feature type="domain" description="Fibronectin type-III" evidence="1">
    <location>
        <begin position="105"/>
        <end position="204"/>
    </location>
</feature>
<name>A0A0F9J537_9ZZZZ</name>
<dbReference type="InterPro" id="IPR003961">
    <property type="entry name" value="FN3_dom"/>
</dbReference>
<organism evidence="2">
    <name type="scientific">marine sediment metagenome</name>
    <dbReference type="NCBI Taxonomy" id="412755"/>
    <lineage>
        <taxon>unclassified sequences</taxon>
        <taxon>metagenomes</taxon>
        <taxon>ecological metagenomes</taxon>
    </lineage>
</organism>
<dbReference type="EMBL" id="LAZR01018961">
    <property type="protein sequence ID" value="KKL94302.1"/>
    <property type="molecule type" value="Genomic_DNA"/>
</dbReference>
<dbReference type="InterPro" id="IPR013783">
    <property type="entry name" value="Ig-like_fold"/>
</dbReference>
<evidence type="ECO:0000313" key="2">
    <source>
        <dbReference type="EMBL" id="KKL94302.1"/>
    </source>
</evidence>
<gene>
    <name evidence="2" type="ORF">LCGC14_1866030</name>
</gene>
<protein>
    <recommendedName>
        <fullName evidence="1">Fibronectin type-III domain-containing protein</fullName>
    </recommendedName>
</protein>
<sequence>MLETKAPTLTSQADNPIQLTVNTLDNSTNEDDFHYSLSTDGGFNYTENLFPAFSDTKNTTGSFYYKTFDNLLPNTQYFIKAYAHDHDPDVKSPYAQTSTHTLAIRPSAPSVSTVSKTAINVSLNSDLNPAYTKYAIYNVTADGYVQDDGTLGATPVYKTISDWSTITNTGLESDTNYAYKVVAQNEDGILTNFSEQAIAKTNNESSSSPVTEEVEKMPYGNIVNFYGGTEDGHIFYDYSYSNSSPNTKTPDDSSSYIKLGHRNSGSVWTLTRDIYRGYFTFDTSAIPADAVITGATINFKINSKSGDSDIEVRYADQPSWGPTLDASDYDKQYPFVSEDKLNTANITVGNYSSIKIPLSSISKSGRNAGRLGIVRL</sequence>
<dbReference type="PROSITE" id="PS50853">
    <property type="entry name" value="FN3"/>
    <property type="match status" value="1"/>
</dbReference>
<comment type="caution">
    <text evidence="2">The sequence shown here is derived from an EMBL/GenBank/DDBJ whole genome shotgun (WGS) entry which is preliminary data.</text>
</comment>
<evidence type="ECO:0000259" key="1">
    <source>
        <dbReference type="PROSITE" id="PS50853"/>
    </source>
</evidence>
<dbReference type="CDD" id="cd00063">
    <property type="entry name" value="FN3"/>
    <property type="match status" value="1"/>
</dbReference>
<reference evidence="2" key="1">
    <citation type="journal article" date="2015" name="Nature">
        <title>Complex archaea that bridge the gap between prokaryotes and eukaryotes.</title>
        <authorList>
            <person name="Spang A."/>
            <person name="Saw J.H."/>
            <person name="Jorgensen S.L."/>
            <person name="Zaremba-Niedzwiedzka K."/>
            <person name="Martijn J."/>
            <person name="Lind A.E."/>
            <person name="van Eijk R."/>
            <person name="Schleper C."/>
            <person name="Guy L."/>
            <person name="Ettema T.J."/>
        </authorList>
    </citation>
    <scope>NUCLEOTIDE SEQUENCE</scope>
</reference>